<dbReference type="InterPro" id="IPR040612">
    <property type="entry name" value="ArsA_HSP20-like"/>
</dbReference>
<evidence type="ECO:0000259" key="2">
    <source>
        <dbReference type="Pfam" id="PF02374"/>
    </source>
</evidence>
<dbReference type="InterPro" id="IPR025723">
    <property type="entry name" value="ArsA/GET3_ATPase-like"/>
</dbReference>
<dbReference type="SUPFAM" id="SSF52540">
    <property type="entry name" value="P-loop containing nucleoside triphosphate hydrolases"/>
    <property type="match status" value="1"/>
</dbReference>
<dbReference type="Gene3D" id="3.40.50.300">
    <property type="entry name" value="P-loop containing nucleotide triphosphate hydrolases"/>
    <property type="match status" value="1"/>
</dbReference>
<reference evidence="5" key="1">
    <citation type="journal article" date="2019" name="Int. J. Syst. Evol. Microbiol.">
        <title>The Global Catalogue of Microorganisms (GCM) 10K type strain sequencing project: providing services to taxonomists for standard genome sequencing and annotation.</title>
        <authorList>
            <consortium name="The Broad Institute Genomics Platform"/>
            <consortium name="The Broad Institute Genome Sequencing Center for Infectious Disease"/>
            <person name="Wu L."/>
            <person name="Ma J."/>
        </authorList>
    </citation>
    <scope>NUCLEOTIDE SEQUENCE [LARGE SCALE GENOMIC DNA]</scope>
    <source>
        <strain evidence="5">JCM 4816</strain>
    </source>
</reference>
<proteinExistence type="inferred from homology"/>
<dbReference type="PANTHER" id="PTHR10803">
    <property type="entry name" value="ARSENICAL PUMP-DRIVING ATPASE ARSENITE-TRANSLOCATING ATPASE"/>
    <property type="match status" value="1"/>
</dbReference>
<dbReference type="InterPro" id="IPR008978">
    <property type="entry name" value="HSP20-like_chaperone"/>
</dbReference>
<dbReference type="InterPro" id="IPR016300">
    <property type="entry name" value="ATPase_ArsA/GET3"/>
</dbReference>
<evidence type="ECO:0000259" key="3">
    <source>
        <dbReference type="Pfam" id="PF17886"/>
    </source>
</evidence>
<accession>A0ABW1FWQ3</accession>
<organism evidence="4 5">
    <name type="scientific">Streptacidiphilus monticola</name>
    <dbReference type="NCBI Taxonomy" id="2161674"/>
    <lineage>
        <taxon>Bacteria</taxon>
        <taxon>Bacillati</taxon>
        <taxon>Actinomycetota</taxon>
        <taxon>Actinomycetes</taxon>
        <taxon>Kitasatosporales</taxon>
        <taxon>Streptomycetaceae</taxon>
        <taxon>Streptacidiphilus</taxon>
    </lineage>
</organism>
<feature type="domain" description="ArsA/GET3 Anion-transporting ATPase-like" evidence="2">
    <location>
        <begin position="16"/>
        <end position="294"/>
    </location>
</feature>
<feature type="domain" description="ArsA HSP20-like" evidence="3">
    <location>
        <begin position="323"/>
        <end position="381"/>
    </location>
</feature>
<protein>
    <submittedName>
        <fullName evidence="4">ArsA family ATPase</fullName>
    </submittedName>
</protein>
<comment type="similarity">
    <text evidence="1">Belongs to the arsA ATPase family.</text>
</comment>
<dbReference type="Gene3D" id="2.60.40.790">
    <property type="match status" value="1"/>
</dbReference>
<evidence type="ECO:0000313" key="5">
    <source>
        <dbReference type="Proteomes" id="UP001596174"/>
    </source>
</evidence>
<dbReference type="Proteomes" id="UP001596174">
    <property type="component" value="Unassembled WGS sequence"/>
</dbReference>
<evidence type="ECO:0000256" key="1">
    <source>
        <dbReference type="ARBA" id="ARBA00011040"/>
    </source>
</evidence>
<dbReference type="EMBL" id="JBHSQJ010000012">
    <property type="protein sequence ID" value="MFC5906438.1"/>
    <property type="molecule type" value="Genomic_DNA"/>
</dbReference>
<dbReference type="InterPro" id="IPR027417">
    <property type="entry name" value="P-loop_NTPase"/>
</dbReference>
<dbReference type="Pfam" id="PF02374">
    <property type="entry name" value="ArsA_ATPase"/>
    <property type="match status" value="1"/>
</dbReference>
<keyword evidence="5" id="KW-1185">Reference proteome</keyword>
<dbReference type="PANTHER" id="PTHR10803:SF3">
    <property type="entry name" value="ATPASE GET3"/>
    <property type="match status" value="1"/>
</dbReference>
<name>A0ABW1FWQ3_9ACTN</name>
<dbReference type="Pfam" id="PF17886">
    <property type="entry name" value="ArsA_HSP20"/>
    <property type="match status" value="1"/>
</dbReference>
<evidence type="ECO:0000313" key="4">
    <source>
        <dbReference type="EMBL" id="MFC5906438.1"/>
    </source>
</evidence>
<comment type="caution">
    <text evidence="4">The sequence shown here is derived from an EMBL/GenBank/DDBJ whole genome shotgun (WGS) entry which is preliminary data.</text>
</comment>
<gene>
    <name evidence="4" type="ORF">ACFP3V_04295</name>
</gene>
<dbReference type="RefSeq" id="WP_380579842.1">
    <property type="nucleotide sequence ID" value="NZ_JBHSQJ010000012.1"/>
</dbReference>
<sequence length="390" mass="42062">MPTARTVLVGGERPGQVAAASAVRCADQGLRTLLVAADDPHRTLDLLLGAPLDTVPRELRPGLHALRLDPQEAFRDTAARLLGRAKTLFDLLGVEQLDREELAALPGARHLALLDAVRTHARSGEWDAVVLAGPPVPELLAALALPEQLGRYLDRLLPDQRQAARALRPMLAGLAGVPMPADWLFEARTWASGELADVQGVLDAPTTTIRLAVEAPGGPQALAALRRARAGLALHERRVDAVVATGMLPDSQDPFLGRLHGAQQEALAQLRTEWDAPVVALPHPGREPEGLEQVPPLPELPPVPPLPERWVEDRLDVPPHVLVWHLPLPGAERGELDVVRRGDDLVLGVGEYRRTLTLPSALRRCTVAGAALRDGVLAVRFAPDVQLWPK</sequence>